<dbReference type="InterPro" id="IPR003594">
    <property type="entry name" value="HATPase_dom"/>
</dbReference>
<dbReference type="Pfam" id="PF00512">
    <property type="entry name" value="HisKA"/>
    <property type="match status" value="1"/>
</dbReference>
<keyword evidence="4" id="KW-0808">Transferase</keyword>
<organism evidence="13 14">
    <name type="scientific">Azoarcus taiwanensis</name>
    <dbReference type="NCBI Taxonomy" id="666964"/>
    <lineage>
        <taxon>Bacteria</taxon>
        <taxon>Pseudomonadati</taxon>
        <taxon>Pseudomonadota</taxon>
        <taxon>Betaproteobacteria</taxon>
        <taxon>Rhodocyclales</taxon>
        <taxon>Zoogloeaceae</taxon>
        <taxon>Azoarcus</taxon>
    </lineage>
</organism>
<dbReference type="InterPro" id="IPR000014">
    <property type="entry name" value="PAS"/>
</dbReference>
<dbReference type="InterPro" id="IPR004358">
    <property type="entry name" value="Sig_transdc_His_kin-like_C"/>
</dbReference>
<dbReference type="SUPFAM" id="SSF55874">
    <property type="entry name" value="ATPase domain of HSP90 chaperone/DNA topoisomerase II/histidine kinase"/>
    <property type="match status" value="1"/>
</dbReference>
<dbReference type="InterPro" id="IPR005467">
    <property type="entry name" value="His_kinase_dom"/>
</dbReference>
<dbReference type="PRINTS" id="PR00344">
    <property type="entry name" value="BCTRLSENSOR"/>
</dbReference>
<dbReference type="SMART" id="SM00388">
    <property type="entry name" value="HisKA"/>
    <property type="match status" value="1"/>
</dbReference>
<feature type="domain" description="Histidine kinase" evidence="10">
    <location>
        <begin position="162"/>
        <end position="384"/>
    </location>
</feature>
<dbReference type="SUPFAM" id="SSF47384">
    <property type="entry name" value="Homodimeric domain of signal transducing histidine kinase"/>
    <property type="match status" value="1"/>
</dbReference>
<dbReference type="InterPro" id="IPR001789">
    <property type="entry name" value="Sig_transdc_resp-reg_receiver"/>
</dbReference>
<name>A0A972J9N9_9RHOO</name>
<dbReference type="EC" id="2.7.13.3" evidence="2"/>
<evidence type="ECO:0000256" key="2">
    <source>
        <dbReference type="ARBA" id="ARBA00012438"/>
    </source>
</evidence>
<keyword evidence="6" id="KW-0418">Kinase</keyword>
<dbReference type="GO" id="GO:0005524">
    <property type="term" value="F:ATP binding"/>
    <property type="evidence" value="ECO:0007669"/>
    <property type="project" value="UniProtKB-KW"/>
</dbReference>
<dbReference type="PROSITE" id="PS50110">
    <property type="entry name" value="RESPONSE_REGULATORY"/>
    <property type="match status" value="1"/>
</dbReference>
<evidence type="ECO:0000259" key="10">
    <source>
        <dbReference type="PROSITE" id="PS50109"/>
    </source>
</evidence>
<dbReference type="PANTHER" id="PTHR43065:SF49">
    <property type="entry name" value="HISTIDINE KINASE"/>
    <property type="match status" value="1"/>
</dbReference>
<dbReference type="InterPro" id="IPR013767">
    <property type="entry name" value="PAS_fold"/>
</dbReference>
<dbReference type="GO" id="GO:0000155">
    <property type="term" value="F:phosphorelay sensor kinase activity"/>
    <property type="evidence" value="ECO:0007669"/>
    <property type="project" value="InterPro"/>
</dbReference>
<dbReference type="SUPFAM" id="SSF55785">
    <property type="entry name" value="PYP-like sensor domain (PAS domain)"/>
    <property type="match status" value="1"/>
</dbReference>
<evidence type="ECO:0000256" key="5">
    <source>
        <dbReference type="ARBA" id="ARBA00022741"/>
    </source>
</evidence>
<dbReference type="Proteomes" id="UP000599523">
    <property type="component" value="Unassembled WGS sequence"/>
</dbReference>
<dbReference type="Gene3D" id="3.30.565.10">
    <property type="entry name" value="Histidine kinase-like ATPase, C-terminal domain"/>
    <property type="match status" value="1"/>
</dbReference>
<comment type="caution">
    <text evidence="13">The sequence shown here is derived from an EMBL/GenBank/DDBJ whole genome shotgun (WGS) entry which is preliminary data.</text>
</comment>
<dbReference type="Gene3D" id="1.10.287.130">
    <property type="match status" value="1"/>
</dbReference>
<evidence type="ECO:0000256" key="9">
    <source>
        <dbReference type="PROSITE-ProRule" id="PRU00169"/>
    </source>
</evidence>
<dbReference type="Gene3D" id="3.30.450.20">
    <property type="entry name" value="PAS domain"/>
    <property type="match status" value="1"/>
</dbReference>
<dbReference type="Gene3D" id="3.40.50.2300">
    <property type="match status" value="1"/>
</dbReference>
<dbReference type="SMART" id="SM00448">
    <property type="entry name" value="REC"/>
    <property type="match status" value="1"/>
</dbReference>
<dbReference type="AlphaFoldDB" id="A0A972J9N9"/>
<evidence type="ECO:0000256" key="8">
    <source>
        <dbReference type="ARBA" id="ARBA00023012"/>
    </source>
</evidence>
<evidence type="ECO:0000256" key="4">
    <source>
        <dbReference type="ARBA" id="ARBA00022679"/>
    </source>
</evidence>
<dbReference type="SUPFAM" id="SSF52172">
    <property type="entry name" value="CheY-like"/>
    <property type="match status" value="1"/>
</dbReference>
<keyword evidence="14" id="KW-1185">Reference proteome</keyword>
<dbReference type="PROSITE" id="PS50109">
    <property type="entry name" value="HIS_KIN"/>
    <property type="match status" value="1"/>
</dbReference>
<dbReference type="Pfam" id="PF02518">
    <property type="entry name" value="HATPase_c"/>
    <property type="match status" value="1"/>
</dbReference>
<dbReference type="Pfam" id="PF00989">
    <property type="entry name" value="PAS"/>
    <property type="match status" value="1"/>
</dbReference>
<dbReference type="SMART" id="SM00387">
    <property type="entry name" value="HATPase_c"/>
    <property type="match status" value="1"/>
</dbReference>
<reference evidence="13" key="1">
    <citation type="submission" date="2019-12" db="EMBL/GenBank/DDBJ databases">
        <title>Comparative genomics gives insights into the taxonomy of the Azoarcus-Aromatoleum group and reveals separate origins of nif in the plant-associated Azoarcus and non-plant-associated Aromatoleum sub-groups.</title>
        <authorList>
            <person name="Lafos M."/>
            <person name="Maluk M."/>
            <person name="Batista M."/>
            <person name="Junghare M."/>
            <person name="Carmona M."/>
            <person name="Faoro H."/>
            <person name="Cruz L.M."/>
            <person name="Battistoni F."/>
            <person name="De Souza E."/>
            <person name="Pedrosa F."/>
            <person name="Chen W.-M."/>
            <person name="Poole P.S."/>
            <person name="Dixon R.A."/>
            <person name="James E.K."/>
        </authorList>
    </citation>
    <scope>NUCLEOTIDE SEQUENCE</scope>
    <source>
        <strain evidence="13">NSC3</strain>
    </source>
</reference>
<dbReference type="CDD" id="cd00130">
    <property type="entry name" value="PAS"/>
    <property type="match status" value="1"/>
</dbReference>
<dbReference type="InterPro" id="IPR036097">
    <property type="entry name" value="HisK_dim/P_sf"/>
</dbReference>
<dbReference type="InterPro" id="IPR035965">
    <property type="entry name" value="PAS-like_dom_sf"/>
</dbReference>
<evidence type="ECO:0000259" key="11">
    <source>
        <dbReference type="PROSITE" id="PS50110"/>
    </source>
</evidence>
<dbReference type="EMBL" id="WTVM01000148">
    <property type="protein sequence ID" value="NMG04716.1"/>
    <property type="molecule type" value="Genomic_DNA"/>
</dbReference>
<dbReference type="PANTHER" id="PTHR43065">
    <property type="entry name" value="SENSOR HISTIDINE KINASE"/>
    <property type="match status" value="1"/>
</dbReference>
<keyword evidence="8" id="KW-0902">Two-component regulatory system</keyword>
<sequence length="524" mass="57033">MDMRSGEGAETNRDHVQLYGLDCEDYRWLLDVTTIAIVVTDGDGRIRLLNAEATRLFGHRADALIGRHVEMLIPERFRVDHARHREAYKSAPRPRAMGAGVQLYGVRADGSEFPMEIGLTPLNTRHGFLVATTIIDVSARDRAEQALMQAQKMEAVGQLTGGIAHDFNNLLTVISGNLQLLQERLADDQLNLHLANAAADAASRGAELVRSLLAFSRKQALKPQTIRLSETCRRMLPILERTLGEHLTIQLVERNEWEAVADVAHFESALLNLAVNARDAMEKGGQLIIEVADHVIDSADALGTHGASPGDYVMLSVSDTGCGMDLETHSRALEPFFTTKPGGRGSGLGLPMVFGFARQSGGFMRIFSEPGQGTTIRLFLPRAKGREPEVVATACTLSDYRGSETILILEDDEAVGSLAAQLLDSLGYRVLRARNGASALSLADEGHSIDVLFADLILVGKLDGIDVANALCARQPTLRVLLTSGYPQDVVRRGGRIPESARLLPKPYDRNLLARSIRAILDQG</sequence>
<dbReference type="NCBIfam" id="TIGR00229">
    <property type="entry name" value="sensory_box"/>
    <property type="match status" value="1"/>
</dbReference>
<evidence type="ECO:0000256" key="3">
    <source>
        <dbReference type="ARBA" id="ARBA00022553"/>
    </source>
</evidence>
<evidence type="ECO:0000256" key="1">
    <source>
        <dbReference type="ARBA" id="ARBA00000085"/>
    </source>
</evidence>
<dbReference type="InterPro" id="IPR036890">
    <property type="entry name" value="HATPase_C_sf"/>
</dbReference>
<dbReference type="InterPro" id="IPR003661">
    <property type="entry name" value="HisK_dim/P_dom"/>
</dbReference>
<gene>
    <name evidence="13" type="ORF">GPA21_17315</name>
</gene>
<feature type="modified residue" description="4-aspartylphosphate" evidence="9">
    <location>
        <position position="455"/>
    </location>
</feature>
<evidence type="ECO:0000313" key="13">
    <source>
        <dbReference type="EMBL" id="NMG04716.1"/>
    </source>
</evidence>
<evidence type="ECO:0000259" key="12">
    <source>
        <dbReference type="PROSITE" id="PS50112"/>
    </source>
</evidence>
<evidence type="ECO:0000313" key="14">
    <source>
        <dbReference type="Proteomes" id="UP000599523"/>
    </source>
</evidence>
<feature type="domain" description="PAS" evidence="12">
    <location>
        <begin position="22"/>
        <end position="75"/>
    </location>
</feature>
<keyword evidence="5" id="KW-0547">Nucleotide-binding</keyword>
<evidence type="ECO:0000256" key="7">
    <source>
        <dbReference type="ARBA" id="ARBA00022840"/>
    </source>
</evidence>
<comment type="catalytic activity">
    <reaction evidence="1">
        <text>ATP + protein L-histidine = ADP + protein N-phospho-L-histidine.</text>
        <dbReference type="EC" id="2.7.13.3"/>
    </reaction>
</comment>
<dbReference type="GO" id="GO:0006355">
    <property type="term" value="P:regulation of DNA-templated transcription"/>
    <property type="evidence" value="ECO:0007669"/>
    <property type="project" value="InterPro"/>
</dbReference>
<feature type="domain" description="Response regulatory" evidence="11">
    <location>
        <begin position="405"/>
        <end position="521"/>
    </location>
</feature>
<dbReference type="PROSITE" id="PS50112">
    <property type="entry name" value="PAS"/>
    <property type="match status" value="1"/>
</dbReference>
<keyword evidence="7" id="KW-0067">ATP-binding</keyword>
<protein>
    <recommendedName>
        <fullName evidence="2">histidine kinase</fullName>
        <ecNumber evidence="2">2.7.13.3</ecNumber>
    </recommendedName>
</protein>
<dbReference type="CDD" id="cd00082">
    <property type="entry name" value="HisKA"/>
    <property type="match status" value="1"/>
</dbReference>
<accession>A0A972J9N9</accession>
<dbReference type="InterPro" id="IPR011006">
    <property type="entry name" value="CheY-like_superfamily"/>
</dbReference>
<proteinExistence type="predicted"/>
<keyword evidence="3 9" id="KW-0597">Phosphoprotein</keyword>
<evidence type="ECO:0000256" key="6">
    <source>
        <dbReference type="ARBA" id="ARBA00022777"/>
    </source>
</evidence>
<dbReference type="SMART" id="SM00091">
    <property type="entry name" value="PAS"/>
    <property type="match status" value="1"/>
</dbReference>
<dbReference type="Pfam" id="PF00072">
    <property type="entry name" value="Response_reg"/>
    <property type="match status" value="1"/>
</dbReference>